<accession>A0A168G778</accession>
<name>A0A168G778_CORDF</name>
<gene>
    <name evidence="1" type="ORF">LEL_05801</name>
</gene>
<keyword evidence="2" id="KW-1185">Reference proteome</keyword>
<dbReference type="SUPFAM" id="SSF51182">
    <property type="entry name" value="RmlC-like cupins"/>
    <property type="match status" value="2"/>
</dbReference>
<sequence>MAMVTEIFDALPESEHTVKVHRNEELLLTYPKPDKMRMWREPEMLQVATVAHRWFPAGFAPPRDIFKSGALRLEWQQMDFRQPFYHRNMDVEEISLQVDGERTLMTELGSVELRTGDWSRIPVGIAHDNYGRKEIHLLFYVIAPAAEAGQTTAAARRKAIPFEGWTPSTRAIEMVTECLGARGCDLAVSLLDEAHLLTVGAESSDHLVVQRASAEAGDDQAEIEWLYKSARVWLGNHHLRHARGEVYRCHRRAMSIHYQVSGVRTLVSQLGTVELHPGDFVNIPRGVAHTSIVADESTHTVVLAVDDIEMQMTPSKTAEPSSLLRTQAARALVPETD</sequence>
<dbReference type="AlphaFoldDB" id="A0A168G778"/>
<organism evidence="1 2">
    <name type="scientific">Akanthomyces lecanii RCEF 1005</name>
    <dbReference type="NCBI Taxonomy" id="1081108"/>
    <lineage>
        <taxon>Eukaryota</taxon>
        <taxon>Fungi</taxon>
        <taxon>Dikarya</taxon>
        <taxon>Ascomycota</taxon>
        <taxon>Pezizomycotina</taxon>
        <taxon>Sordariomycetes</taxon>
        <taxon>Hypocreomycetidae</taxon>
        <taxon>Hypocreales</taxon>
        <taxon>Cordycipitaceae</taxon>
        <taxon>Akanthomyces</taxon>
        <taxon>Cordyceps confragosa</taxon>
    </lineage>
</organism>
<dbReference type="InterPro" id="IPR011051">
    <property type="entry name" value="RmlC_Cupin_sf"/>
</dbReference>
<dbReference type="CDD" id="cd02208">
    <property type="entry name" value="cupin_RmlC-like"/>
    <property type="match status" value="1"/>
</dbReference>
<proteinExistence type="predicted"/>
<reference evidence="1 2" key="1">
    <citation type="journal article" date="2016" name="Genome Biol. Evol.">
        <title>Divergent and convergent evolution of fungal pathogenicity.</title>
        <authorList>
            <person name="Shang Y."/>
            <person name="Xiao G."/>
            <person name="Zheng P."/>
            <person name="Cen K."/>
            <person name="Zhan S."/>
            <person name="Wang C."/>
        </authorList>
    </citation>
    <scope>NUCLEOTIDE SEQUENCE [LARGE SCALE GENOMIC DNA]</scope>
    <source>
        <strain evidence="1 2">RCEF 1005</strain>
    </source>
</reference>
<dbReference type="InterPro" id="IPR014710">
    <property type="entry name" value="RmlC-like_jellyroll"/>
</dbReference>
<dbReference type="Proteomes" id="UP000076881">
    <property type="component" value="Unassembled WGS sequence"/>
</dbReference>
<dbReference type="OrthoDB" id="5150427at2759"/>
<evidence type="ECO:0000313" key="2">
    <source>
        <dbReference type="Proteomes" id="UP000076881"/>
    </source>
</evidence>
<dbReference type="Gene3D" id="2.60.120.10">
    <property type="entry name" value="Jelly Rolls"/>
    <property type="match status" value="1"/>
</dbReference>
<dbReference type="EMBL" id="AZHF01000004">
    <property type="protein sequence ID" value="OAA76117.1"/>
    <property type="molecule type" value="Genomic_DNA"/>
</dbReference>
<protein>
    <submittedName>
        <fullName evidence="1">Cupin, RmlC-type</fullName>
    </submittedName>
</protein>
<evidence type="ECO:0000313" key="1">
    <source>
        <dbReference type="EMBL" id="OAA76117.1"/>
    </source>
</evidence>
<comment type="caution">
    <text evidence="1">The sequence shown here is derived from an EMBL/GenBank/DDBJ whole genome shotgun (WGS) entry which is preliminary data.</text>
</comment>